<dbReference type="RefSeq" id="XP_002947382.1">
    <property type="nucleotide sequence ID" value="XM_002947336.1"/>
</dbReference>
<evidence type="ECO:0000313" key="3">
    <source>
        <dbReference type="EMBL" id="EFJ51430.1"/>
    </source>
</evidence>
<feature type="compositionally biased region" description="Gly residues" evidence="2">
    <location>
        <begin position="430"/>
        <end position="448"/>
    </location>
</feature>
<dbReference type="EMBL" id="GL378327">
    <property type="protein sequence ID" value="EFJ51430.1"/>
    <property type="molecule type" value="Genomic_DNA"/>
</dbReference>
<gene>
    <name evidence="3" type="ORF">VOLCADRAFT_87708</name>
</gene>
<dbReference type="PANTHER" id="PTHR15462">
    <property type="entry name" value="SERINE PROTEASE"/>
    <property type="match status" value="1"/>
</dbReference>
<organism evidence="4">
    <name type="scientific">Volvox carteri f. nagariensis</name>
    <dbReference type="NCBI Taxonomy" id="3068"/>
    <lineage>
        <taxon>Eukaryota</taxon>
        <taxon>Viridiplantae</taxon>
        <taxon>Chlorophyta</taxon>
        <taxon>core chlorophytes</taxon>
        <taxon>Chlorophyceae</taxon>
        <taxon>CS clade</taxon>
        <taxon>Chlamydomonadales</taxon>
        <taxon>Volvocaceae</taxon>
        <taxon>Volvox</taxon>
    </lineage>
</organism>
<accession>D8TM18</accession>
<evidence type="ECO:0000256" key="2">
    <source>
        <dbReference type="SAM" id="MobiDB-lite"/>
    </source>
</evidence>
<evidence type="ECO:0000313" key="4">
    <source>
        <dbReference type="Proteomes" id="UP000001058"/>
    </source>
</evidence>
<feature type="compositionally biased region" description="Low complexity" evidence="2">
    <location>
        <begin position="46"/>
        <end position="55"/>
    </location>
</feature>
<feature type="region of interest" description="Disordered" evidence="2">
    <location>
        <begin position="410"/>
        <end position="472"/>
    </location>
</feature>
<name>D8TM18_VOLCA</name>
<protein>
    <submittedName>
        <fullName evidence="3">Uncharacterized protein</fullName>
    </submittedName>
</protein>
<dbReference type="OrthoDB" id="538922at2759"/>
<dbReference type="AlphaFoldDB" id="D8TM18"/>
<dbReference type="InParanoid" id="D8TM18"/>
<dbReference type="Proteomes" id="UP000001058">
    <property type="component" value="Unassembled WGS sequence"/>
</dbReference>
<evidence type="ECO:0000256" key="1">
    <source>
        <dbReference type="ARBA" id="ARBA00022729"/>
    </source>
</evidence>
<reference evidence="3 4" key="1">
    <citation type="journal article" date="2010" name="Science">
        <title>Genomic analysis of organismal complexity in the multicellular green alga Volvox carteri.</title>
        <authorList>
            <person name="Prochnik S.E."/>
            <person name="Umen J."/>
            <person name="Nedelcu A.M."/>
            <person name="Hallmann A."/>
            <person name="Miller S.M."/>
            <person name="Nishii I."/>
            <person name="Ferris P."/>
            <person name="Kuo A."/>
            <person name="Mitros T."/>
            <person name="Fritz-Laylin L.K."/>
            <person name="Hellsten U."/>
            <person name="Chapman J."/>
            <person name="Simakov O."/>
            <person name="Rensing S.A."/>
            <person name="Terry A."/>
            <person name="Pangilinan J."/>
            <person name="Kapitonov V."/>
            <person name="Jurka J."/>
            <person name="Salamov A."/>
            <person name="Shapiro H."/>
            <person name="Schmutz J."/>
            <person name="Grimwood J."/>
            <person name="Lindquist E."/>
            <person name="Lucas S."/>
            <person name="Grigoriev I.V."/>
            <person name="Schmitt R."/>
            <person name="Kirk D."/>
            <person name="Rokhsar D.S."/>
        </authorList>
    </citation>
    <scope>NUCLEOTIDE SEQUENCE [LARGE SCALE GENOMIC DNA]</scope>
    <source>
        <strain evidence="4">f. Nagariensis / Eve</strain>
    </source>
</reference>
<keyword evidence="1" id="KW-0732">Signal</keyword>
<dbReference type="PANTHER" id="PTHR15462:SF8">
    <property type="entry name" value="SERINE PROTEASE"/>
    <property type="match status" value="1"/>
</dbReference>
<sequence length="515" mass="52030">MQSPVATGGGAAGRVVIPPHTAAAATVSAATANGYDTGGDSGATAGGRTAASARRFPSRLGGASRGAHTASSSARKASAVTEASARAVTEASASAVTEASASAVAEASARSEASRFLQNRRLLNMGRAATASGSCTPGDKCNRIGGTVTAALVPEYDSNIILTAAEEAAAAAALAEAILGSDALQLDEQSQRELWRGSAGGDPILQNHIASGSAVRGARDNAAAAYSADTIDAGMYGSADVLHVGWFSAELLREWLTGPAWILHEDANDGPVDIVTNNVTRRRSTLVHGKYDSIDVGTTLKRRELLGSSVAAPEPAPRVLCNSANVAIKDGEPVIVNTRTDPVAAAAATSGTVQQHSGGGGGGDLGSDGPCLNFAGYPAPLVRWAQYCRYLTDLDDHNFVETTCRGRPGVSGAPLWVYDPPPDNRPGENGRPGSGGAAGSGGGAGGTSGTRNSAAAAPPKPPQQPQQAQGRRVLRAVLTAGVPKGPTGAVRVDRGLRDWIRHVQRDMPCSGAGGG</sequence>
<feature type="compositionally biased region" description="Gly residues" evidence="2">
    <location>
        <begin position="36"/>
        <end position="45"/>
    </location>
</feature>
<dbReference type="InterPro" id="IPR050966">
    <property type="entry name" value="Glutamyl_endopeptidase"/>
</dbReference>
<keyword evidence="4" id="KW-1185">Reference proteome</keyword>
<dbReference type="GeneID" id="9620476"/>
<feature type="region of interest" description="Disordered" evidence="2">
    <location>
        <begin position="35"/>
        <end position="78"/>
    </location>
</feature>
<proteinExistence type="predicted"/>
<dbReference type="KEGG" id="vcn:VOLCADRAFT_87708"/>